<feature type="transmembrane region" description="Helical" evidence="5">
    <location>
        <begin position="29"/>
        <end position="48"/>
    </location>
</feature>
<dbReference type="InterPro" id="IPR050382">
    <property type="entry name" value="MFS_Na/Anion_cotransporter"/>
</dbReference>
<sequence length="325" mass="35054">MLFTATYYGALSTVLLSGATADRFGPKRILIGCVSVIALVVFLTPTLARLNVWVYFAARLIQGMADGFFIPCIHAVSGWWFPLAEKSTLAALYTSGVQIAGGTSSLIGSRLCGVDFLGGSIGVLWVLVFSVFVTDQPADNRWITAEEIAYLEKSHVAAGKRPRFSDIPWRSILTSPPFYACMLCNFAFSFTSSINVNFLPLYFKEELQLPLSSNGLYTIAPFISQLVSKNAIALLADWLKRSGTLTPTTTVKLMQSIGSFGTAALLVALATLPSCDRPWIAFVCLFLIGGIYASCISGFFTSMIVLAPMFTGTIVSIAQILGQLG</sequence>
<feature type="transmembrane region" description="Helical" evidence="5">
    <location>
        <begin position="177"/>
        <end position="203"/>
    </location>
</feature>
<feature type="domain" description="Major facilitator superfamily (MFS) profile" evidence="6">
    <location>
        <begin position="1"/>
        <end position="325"/>
    </location>
</feature>
<keyword evidence="4 5" id="KW-0472">Membrane</keyword>
<organism evidence="7 8">
    <name type="scientific">Pristionchus fissidentatus</name>
    <dbReference type="NCBI Taxonomy" id="1538716"/>
    <lineage>
        <taxon>Eukaryota</taxon>
        <taxon>Metazoa</taxon>
        <taxon>Ecdysozoa</taxon>
        <taxon>Nematoda</taxon>
        <taxon>Chromadorea</taxon>
        <taxon>Rhabditida</taxon>
        <taxon>Rhabditina</taxon>
        <taxon>Diplogasteromorpha</taxon>
        <taxon>Diplogasteroidea</taxon>
        <taxon>Neodiplogasteridae</taxon>
        <taxon>Pristionchus</taxon>
    </lineage>
</organism>
<dbReference type="PROSITE" id="PS50850">
    <property type="entry name" value="MFS"/>
    <property type="match status" value="1"/>
</dbReference>
<comment type="subcellular location">
    <subcellularLocation>
        <location evidence="1">Membrane</location>
        <topology evidence="1">Multi-pass membrane protein</topology>
    </subcellularLocation>
</comment>
<comment type="caution">
    <text evidence="7">The sequence shown here is derived from an EMBL/GenBank/DDBJ whole genome shotgun (WGS) entry which is preliminary data.</text>
</comment>
<dbReference type="SUPFAM" id="SSF103473">
    <property type="entry name" value="MFS general substrate transporter"/>
    <property type="match status" value="1"/>
</dbReference>
<evidence type="ECO:0000256" key="2">
    <source>
        <dbReference type="ARBA" id="ARBA00022692"/>
    </source>
</evidence>
<dbReference type="Proteomes" id="UP001432322">
    <property type="component" value="Unassembled WGS sequence"/>
</dbReference>
<dbReference type="PANTHER" id="PTHR11662:SF405">
    <property type="entry name" value="PROTEIN CBG12249"/>
    <property type="match status" value="1"/>
</dbReference>
<keyword evidence="3 5" id="KW-1133">Transmembrane helix</keyword>
<evidence type="ECO:0000313" key="8">
    <source>
        <dbReference type="Proteomes" id="UP001432322"/>
    </source>
</evidence>
<evidence type="ECO:0000313" key="7">
    <source>
        <dbReference type="EMBL" id="GMT21403.1"/>
    </source>
</evidence>
<dbReference type="AlphaFoldDB" id="A0AAV5VSW0"/>
<dbReference type="EMBL" id="BTSY01000004">
    <property type="protein sequence ID" value="GMT21403.1"/>
    <property type="molecule type" value="Genomic_DNA"/>
</dbReference>
<dbReference type="Gene3D" id="1.20.1250.20">
    <property type="entry name" value="MFS general substrate transporter like domains"/>
    <property type="match status" value="2"/>
</dbReference>
<feature type="transmembrane region" description="Helical" evidence="5">
    <location>
        <begin position="279"/>
        <end position="300"/>
    </location>
</feature>
<evidence type="ECO:0000259" key="6">
    <source>
        <dbReference type="PROSITE" id="PS50850"/>
    </source>
</evidence>
<evidence type="ECO:0000256" key="5">
    <source>
        <dbReference type="SAM" id="Phobius"/>
    </source>
</evidence>
<evidence type="ECO:0000256" key="4">
    <source>
        <dbReference type="ARBA" id="ARBA00023136"/>
    </source>
</evidence>
<dbReference type="InterPro" id="IPR011701">
    <property type="entry name" value="MFS"/>
</dbReference>
<feature type="non-terminal residue" evidence="7">
    <location>
        <position position="325"/>
    </location>
</feature>
<dbReference type="InterPro" id="IPR020846">
    <property type="entry name" value="MFS_dom"/>
</dbReference>
<feature type="transmembrane region" description="Helical" evidence="5">
    <location>
        <begin position="253"/>
        <end position="272"/>
    </location>
</feature>
<dbReference type="GO" id="GO:0016020">
    <property type="term" value="C:membrane"/>
    <property type="evidence" value="ECO:0007669"/>
    <property type="project" value="UniProtKB-SubCell"/>
</dbReference>
<dbReference type="Pfam" id="PF07690">
    <property type="entry name" value="MFS_1"/>
    <property type="match status" value="1"/>
</dbReference>
<gene>
    <name evidence="7" type="ORF">PFISCL1PPCAC_12700</name>
</gene>
<keyword evidence="8" id="KW-1185">Reference proteome</keyword>
<protein>
    <recommendedName>
        <fullName evidence="6">Major facilitator superfamily (MFS) profile domain-containing protein</fullName>
    </recommendedName>
</protein>
<evidence type="ECO:0000256" key="3">
    <source>
        <dbReference type="ARBA" id="ARBA00022989"/>
    </source>
</evidence>
<keyword evidence="2 5" id="KW-0812">Transmembrane</keyword>
<dbReference type="InterPro" id="IPR036259">
    <property type="entry name" value="MFS_trans_sf"/>
</dbReference>
<reference evidence="7" key="1">
    <citation type="submission" date="2023-10" db="EMBL/GenBank/DDBJ databases">
        <title>Genome assembly of Pristionchus species.</title>
        <authorList>
            <person name="Yoshida K."/>
            <person name="Sommer R.J."/>
        </authorList>
    </citation>
    <scope>NUCLEOTIDE SEQUENCE</scope>
    <source>
        <strain evidence="7">RS5133</strain>
    </source>
</reference>
<dbReference type="PANTHER" id="PTHR11662">
    <property type="entry name" value="SOLUTE CARRIER FAMILY 17"/>
    <property type="match status" value="1"/>
</dbReference>
<dbReference type="GO" id="GO:0022857">
    <property type="term" value="F:transmembrane transporter activity"/>
    <property type="evidence" value="ECO:0007669"/>
    <property type="project" value="InterPro"/>
</dbReference>
<accession>A0AAV5VSW0</accession>
<name>A0AAV5VSW0_9BILA</name>
<dbReference type="GO" id="GO:0006820">
    <property type="term" value="P:monoatomic anion transport"/>
    <property type="evidence" value="ECO:0007669"/>
    <property type="project" value="TreeGrafter"/>
</dbReference>
<feature type="transmembrane region" description="Helical" evidence="5">
    <location>
        <begin position="114"/>
        <end position="133"/>
    </location>
</feature>
<proteinExistence type="predicted"/>
<dbReference type="FunFam" id="1.20.1250.20:FF:000355">
    <property type="entry name" value="SLC (SoLute Carrier) homolog"/>
    <property type="match status" value="1"/>
</dbReference>
<evidence type="ECO:0000256" key="1">
    <source>
        <dbReference type="ARBA" id="ARBA00004141"/>
    </source>
</evidence>